<keyword evidence="1 3" id="KW-0812">Transmembrane</keyword>
<accession>A0A1G5Z9C9</accession>
<sequence length="388" mass="43569">MEALQPIFLWGLLGLSIPVLIHLWNGRRGKVLDWAAMNWLSTEESQSSRSIKLEQLLLLLVRTLLFLVLVLLAVGFWFDYLGKNEGKPVVHLVIPNPSVEAEFRFELEQALTKGEQVYWLTENLPVYEAGVLPDGKAEPTLIQHALDQLPKRLDSLHIYASGLSGEFGNELHYVPEIPVLHSQTLDNRRNSSARIALDSGRFLGVNESGLLQLISDPAEIPVKNPVYSGSVKFRILSENQETQAQFLAALEAIEEVYGLSFSKVEDGELVVLMDQIPESFAKDKLYLISKSVREIFPGNVNVLAHRAGMNWDEVIEKGLLPSLILEPLVDFLGIHPKEARLSNSQLAQRFIKISESKTAILPNSNSILLILFLVLFGLERYLAYRNNL</sequence>
<dbReference type="EMBL" id="FMXE01000029">
    <property type="protein sequence ID" value="SDA91236.1"/>
    <property type="molecule type" value="Genomic_DNA"/>
</dbReference>
<dbReference type="Proteomes" id="UP000198756">
    <property type="component" value="Unassembled WGS sequence"/>
</dbReference>
<feature type="transmembrane region" description="Helical" evidence="1">
    <location>
        <begin position="6"/>
        <end position="24"/>
    </location>
</feature>
<dbReference type="InterPro" id="IPR011933">
    <property type="entry name" value="Double_TM_dom"/>
</dbReference>
<dbReference type="AlphaFoldDB" id="A0A1G5Z9C9"/>
<proteinExistence type="predicted"/>
<dbReference type="InterPro" id="IPR024163">
    <property type="entry name" value="Aerotolerance_reg_N"/>
</dbReference>
<organism evidence="3 4">
    <name type="scientific">Algoriphagus alkaliphilus</name>
    <dbReference type="NCBI Taxonomy" id="279824"/>
    <lineage>
        <taxon>Bacteria</taxon>
        <taxon>Pseudomonadati</taxon>
        <taxon>Bacteroidota</taxon>
        <taxon>Cytophagia</taxon>
        <taxon>Cytophagales</taxon>
        <taxon>Cyclobacteriaceae</taxon>
        <taxon>Algoriphagus</taxon>
    </lineage>
</organism>
<evidence type="ECO:0000256" key="1">
    <source>
        <dbReference type="SAM" id="Phobius"/>
    </source>
</evidence>
<evidence type="ECO:0000313" key="4">
    <source>
        <dbReference type="Proteomes" id="UP000198756"/>
    </source>
</evidence>
<evidence type="ECO:0000313" key="3">
    <source>
        <dbReference type="EMBL" id="SDA91236.1"/>
    </source>
</evidence>
<evidence type="ECO:0000259" key="2">
    <source>
        <dbReference type="Pfam" id="PF07584"/>
    </source>
</evidence>
<reference evidence="4" key="1">
    <citation type="submission" date="2016-10" db="EMBL/GenBank/DDBJ databases">
        <authorList>
            <person name="Varghese N."/>
            <person name="Submissions S."/>
        </authorList>
    </citation>
    <scope>NUCLEOTIDE SEQUENCE [LARGE SCALE GENOMIC DNA]</scope>
    <source>
        <strain evidence="4">DSM 22703</strain>
    </source>
</reference>
<protein>
    <submittedName>
        <fullName evidence="3">N-terminal double-transmembrane domain-containing protein</fullName>
    </submittedName>
</protein>
<feature type="transmembrane region" description="Helical" evidence="1">
    <location>
        <begin position="56"/>
        <end position="78"/>
    </location>
</feature>
<dbReference type="NCBIfam" id="TIGR02226">
    <property type="entry name" value="two_anch"/>
    <property type="match status" value="1"/>
</dbReference>
<name>A0A1G5Z9C9_9BACT</name>
<dbReference type="STRING" id="279824.SAMN03080617_03381"/>
<keyword evidence="4" id="KW-1185">Reference proteome</keyword>
<dbReference type="RefSeq" id="WP_092732441.1">
    <property type="nucleotide sequence ID" value="NZ_FMXE01000029.1"/>
</dbReference>
<keyword evidence="1" id="KW-0472">Membrane</keyword>
<feature type="transmembrane region" description="Helical" evidence="1">
    <location>
        <begin position="366"/>
        <end position="383"/>
    </location>
</feature>
<keyword evidence="1" id="KW-1133">Transmembrane helix</keyword>
<dbReference type="Pfam" id="PF07584">
    <property type="entry name" value="BatA"/>
    <property type="match status" value="1"/>
</dbReference>
<gene>
    <name evidence="3" type="ORF">SAMN03080617_03381</name>
</gene>
<dbReference type="OrthoDB" id="890881at2"/>
<feature type="domain" description="Aerotolerance regulator N-terminal" evidence="2">
    <location>
        <begin position="3"/>
        <end position="73"/>
    </location>
</feature>